<organism evidence="2 3">
    <name type="scientific">Burkholderia ambifaria IOP40-10</name>
    <dbReference type="NCBI Taxonomy" id="396596"/>
    <lineage>
        <taxon>Bacteria</taxon>
        <taxon>Pseudomonadati</taxon>
        <taxon>Pseudomonadota</taxon>
        <taxon>Betaproteobacteria</taxon>
        <taxon>Burkholderiales</taxon>
        <taxon>Burkholderiaceae</taxon>
        <taxon>Burkholderia</taxon>
        <taxon>Burkholderia cepacia complex</taxon>
    </lineage>
</organism>
<accession>B1FMC1</accession>
<evidence type="ECO:0000313" key="2">
    <source>
        <dbReference type="EMBL" id="EDT01299.1"/>
    </source>
</evidence>
<sequence length="210" mass="22807">MADIAGGAGRTNGPQGKIAAFACHSGRPAAGSAPLPAARPPVRRASSMTESDLQSDDTAIHQDGLWHDNGWTARIIKNEDDDGWAVEMIKDGEAEPALVGPWTMGRDKKNPKPMDANAFRTLVKTATEVLMRHEQQRRAMLHKEVTVQDDDGQDVSVTLDIVPDEFEPYAQLKAFDPYGELLADAKVSAGFKLNKASAARWVESGFERPA</sequence>
<proteinExistence type="predicted"/>
<feature type="compositionally biased region" description="Gly residues" evidence="1">
    <location>
        <begin position="1"/>
        <end position="10"/>
    </location>
</feature>
<evidence type="ECO:0000313" key="3">
    <source>
        <dbReference type="Proteomes" id="UP000005463"/>
    </source>
</evidence>
<reference evidence="2 3" key="1">
    <citation type="submission" date="2008-03" db="EMBL/GenBank/DDBJ databases">
        <title>Sequencing of the draft genome and assembly of Burkholderia ambifaria IOP40-10.</title>
        <authorList>
            <consortium name="US DOE Joint Genome Institute (JGI-PGF)"/>
            <person name="Copeland A."/>
            <person name="Lucas S."/>
            <person name="Lapidus A."/>
            <person name="Glavina del Rio T."/>
            <person name="Dalin E."/>
            <person name="Tice H."/>
            <person name="Bruce D."/>
            <person name="Goodwin L."/>
            <person name="Pitluck S."/>
            <person name="Larimer F."/>
            <person name="Land M.L."/>
            <person name="Hauser L."/>
            <person name="Tiedje J."/>
            <person name="Richardson P."/>
        </authorList>
    </citation>
    <scope>NUCLEOTIDE SEQUENCE [LARGE SCALE GENOMIC DNA]</scope>
    <source>
        <strain evidence="2 3">IOP40-10</strain>
    </source>
</reference>
<dbReference type="Proteomes" id="UP000005463">
    <property type="component" value="Unassembled WGS sequence"/>
</dbReference>
<comment type="caution">
    <text evidence="2">The sequence shown here is derived from an EMBL/GenBank/DDBJ whole genome shotgun (WGS) entry which is preliminary data.</text>
</comment>
<name>B1FMC1_9BURK</name>
<dbReference type="PATRIC" id="fig|396596.7.peg.2168"/>
<dbReference type="EMBL" id="ABLC01000193">
    <property type="protein sequence ID" value="EDT01299.1"/>
    <property type="molecule type" value="Genomic_DNA"/>
</dbReference>
<protein>
    <submittedName>
        <fullName evidence="2">Uncharacterized protein</fullName>
    </submittedName>
</protein>
<dbReference type="AlphaFoldDB" id="B1FMC1"/>
<feature type="region of interest" description="Disordered" evidence="1">
    <location>
        <begin position="1"/>
        <end position="52"/>
    </location>
</feature>
<evidence type="ECO:0000256" key="1">
    <source>
        <dbReference type="SAM" id="MobiDB-lite"/>
    </source>
</evidence>
<gene>
    <name evidence="2" type="ORF">BamIOP4010DRAFT_5182</name>
</gene>